<evidence type="ECO:0000256" key="1">
    <source>
        <dbReference type="PROSITE-ProRule" id="PRU00023"/>
    </source>
</evidence>
<dbReference type="InterPro" id="IPR036770">
    <property type="entry name" value="Ankyrin_rpt-contain_sf"/>
</dbReference>
<feature type="compositionally biased region" description="Low complexity" evidence="2">
    <location>
        <begin position="309"/>
        <end position="322"/>
    </location>
</feature>
<dbReference type="Gramene" id="EOX92554">
    <property type="protein sequence ID" value="EOX92554"/>
    <property type="gene ID" value="TCM_001490"/>
</dbReference>
<dbReference type="SMART" id="SM00248">
    <property type="entry name" value="ANK"/>
    <property type="match status" value="5"/>
</dbReference>
<keyword evidence="1" id="KW-0040">ANK repeat</keyword>
<dbReference type="InterPro" id="IPR002110">
    <property type="entry name" value="Ankyrin_rpt"/>
</dbReference>
<proteinExistence type="predicted"/>
<keyword evidence="5" id="KW-1185">Reference proteome</keyword>
<dbReference type="Pfam" id="PF13857">
    <property type="entry name" value="Ank_5"/>
    <property type="match status" value="1"/>
</dbReference>
<dbReference type="Gene3D" id="1.25.40.20">
    <property type="entry name" value="Ankyrin repeat-containing domain"/>
    <property type="match status" value="1"/>
</dbReference>
<dbReference type="EMBL" id="CM001879">
    <property type="protein sequence ID" value="EOX92554.1"/>
    <property type="molecule type" value="Genomic_DNA"/>
</dbReference>
<dbReference type="HOGENOM" id="CLU_000134_47_1_1"/>
<organism evidence="4 5">
    <name type="scientific">Theobroma cacao</name>
    <name type="common">Cacao</name>
    <name type="synonym">Cocoa</name>
    <dbReference type="NCBI Taxonomy" id="3641"/>
    <lineage>
        <taxon>Eukaryota</taxon>
        <taxon>Viridiplantae</taxon>
        <taxon>Streptophyta</taxon>
        <taxon>Embryophyta</taxon>
        <taxon>Tracheophyta</taxon>
        <taxon>Spermatophyta</taxon>
        <taxon>Magnoliopsida</taxon>
        <taxon>eudicotyledons</taxon>
        <taxon>Gunneridae</taxon>
        <taxon>Pentapetalae</taxon>
        <taxon>rosids</taxon>
        <taxon>malvids</taxon>
        <taxon>Malvales</taxon>
        <taxon>Malvaceae</taxon>
        <taxon>Byttnerioideae</taxon>
        <taxon>Theobroma</taxon>
    </lineage>
</organism>
<dbReference type="Pfam" id="PF12796">
    <property type="entry name" value="Ank_2"/>
    <property type="match status" value="2"/>
</dbReference>
<dbReference type="OMA" id="LAIDGCW"/>
<name>A0A061DIV5_THECC</name>
<evidence type="ECO:0000313" key="4">
    <source>
        <dbReference type="EMBL" id="EOX92554.1"/>
    </source>
</evidence>
<accession>A0A061DIV5</accession>
<keyword evidence="3" id="KW-0812">Transmembrane</keyword>
<dbReference type="PANTHER" id="PTHR24128:SF46">
    <property type="entry name" value="ALPHA-LATROTOXIN-LHE1A-LIKE ISOFORM X1"/>
    <property type="match status" value="1"/>
</dbReference>
<dbReference type="eggNOG" id="KOG0504">
    <property type="taxonomic scope" value="Eukaryota"/>
</dbReference>
<gene>
    <name evidence="4" type="ORF">TCM_001490</name>
</gene>
<sequence length="496" mass="54543">MITGWRETALAGNIEALYASIQEDGDVLKRIDEVEFVDTPLHIAAAAGHTDFVMEMMNLKPSFAKKLNQRGFSSLHLALQNGHKETVLRLLEINKDLVRVKGKEGYTPLHYVTREGNLDLLAKFLEDCPECIFDVTIHNQTAFHIAVENNRLAALRVLSKMLKKTDCCQDVVDRKDKDGNTALHRAAAKNYPQMLKLLLACKADNNVTNQAGLTALDVARGQVNNRESINILGVCSFPGVSTLYELWQLIVKFLTKASTEIFQDIDSISSEDRNALLVILGLLLTATYQAILSPPGGVWQGEVSETRLSPPSGAPTSTPTPTHSKKCRNMVGTSIMDPGEFLVFYLTICAVFIVAFFLTLGLLKPFPRGFKTALQMLKLLLACKADKNVTNQAGLTALDVARGQVNNGESINILRVCSFPGVSTIGGEQITLVKVQKLCLKTGIRSTSTPGTSLQWWGFPWTAYDRGTVTQLYICLREEMLGEVSPEAQDSLLIVD</sequence>
<keyword evidence="3" id="KW-0472">Membrane</keyword>
<feature type="repeat" description="ANK" evidence="1">
    <location>
        <begin position="178"/>
        <end position="210"/>
    </location>
</feature>
<dbReference type="InParanoid" id="A0A061DIV5"/>
<evidence type="ECO:0000256" key="2">
    <source>
        <dbReference type="SAM" id="MobiDB-lite"/>
    </source>
</evidence>
<feature type="transmembrane region" description="Helical" evidence="3">
    <location>
        <begin position="342"/>
        <end position="363"/>
    </location>
</feature>
<dbReference type="STRING" id="3641.A0A061DIV5"/>
<dbReference type="Proteomes" id="UP000026915">
    <property type="component" value="Chromosome 1"/>
</dbReference>
<dbReference type="PROSITE" id="PS50088">
    <property type="entry name" value="ANK_REPEAT"/>
    <property type="match status" value="3"/>
</dbReference>
<feature type="repeat" description="ANK" evidence="1">
    <location>
        <begin position="104"/>
        <end position="125"/>
    </location>
</feature>
<dbReference type="AlphaFoldDB" id="A0A061DIV5"/>
<evidence type="ECO:0000256" key="3">
    <source>
        <dbReference type="SAM" id="Phobius"/>
    </source>
</evidence>
<dbReference type="PROSITE" id="PS50297">
    <property type="entry name" value="ANK_REP_REGION"/>
    <property type="match status" value="3"/>
</dbReference>
<feature type="repeat" description="ANK" evidence="1">
    <location>
        <begin position="70"/>
        <end position="97"/>
    </location>
</feature>
<evidence type="ECO:0000313" key="5">
    <source>
        <dbReference type="Proteomes" id="UP000026915"/>
    </source>
</evidence>
<feature type="region of interest" description="Disordered" evidence="2">
    <location>
        <begin position="303"/>
        <end position="325"/>
    </location>
</feature>
<dbReference type="SUPFAM" id="SSF48403">
    <property type="entry name" value="Ankyrin repeat"/>
    <property type="match status" value="1"/>
</dbReference>
<protein>
    <submittedName>
        <fullName evidence="4">Ankyrin repeat-containing protein, putative</fullName>
    </submittedName>
</protein>
<dbReference type="PANTHER" id="PTHR24128">
    <property type="entry name" value="HOMEOBOX PROTEIN WARIAI"/>
    <property type="match status" value="1"/>
</dbReference>
<keyword evidence="3" id="KW-1133">Transmembrane helix</keyword>
<reference evidence="4 5" key="1">
    <citation type="journal article" date="2013" name="Genome Biol.">
        <title>The genome sequence of the most widely cultivated cacao type and its use to identify candidate genes regulating pod color.</title>
        <authorList>
            <person name="Motamayor J.C."/>
            <person name="Mockaitis K."/>
            <person name="Schmutz J."/>
            <person name="Haiminen N."/>
            <person name="Iii D.L."/>
            <person name="Cornejo O."/>
            <person name="Findley S.D."/>
            <person name="Zheng P."/>
            <person name="Utro F."/>
            <person name="Royaert S."/>
            <person name="Saski C."/>
            <person name="Jenkins J."/>
            <person name="Podicheti R."/>
            <person name="Zhao M."/>
            <person name="Scheffler B.E."/>
            <person name="Stack J.C."/>
            <person name="Feltus F.A."/>
            <person name="Mustiga G.M."/>
            <person name="Amores F."/>
            <person name="Phillips W."/>
            <person name="Marelli J.P."/>
            <person name="May G.D."/>
            <person name="Shapiro H."/>
            <person name="Ma J."/>
            <person name="Bustamante C.D."/>
            <person name="Schnell R.J."/>
            <person name="Main D."/>
            <person name="Gilbert D."/>
            <person name="Parida L."/>
            <person name="Kuhn D.N."/>
        </authorList>
    </citation>
    <scope>NUCLEOTIDE SEQUENCE [LARGE SCALE GENOMIC DNA]</scope>
    <source>
        <strain evidence="5">cv. Matina 1-6</strain>
    </source>
</reference>